<feature type="transmembrane region" description="Helical" evidence="1">
    <location>
        <begin position="213"/>
        <end position="231"/>
    </location>
</feature>
<dbReference type="Gene3D" id="1.20.144.10">
    <property type="entry name" value="Phosphatidic acid phosphatase type 2/haloperoxidase"/>
    <property type="match status" value="1"/>
</dbReference>
<feature type="transmembrane region" description="Helical" evidence="1">
    <location>
        <begin position="112"/>
        <end position="133"/>
    </location>
</feature>
<dbReference type="InterPro" id="IPR036938">
    <property type="entry name" value="PAP2/HPO_sf"/>
</dbReference>
<feature type="transmembrane region" description="Helical" evidence="1">
    <location>
        <begin position="60"/>
        <end position="77"/>
    </location>
</feature>
<dbReference type="SUPFAM" id="SSF48317">
    <property type="entry name" value="Acid phosphatase/Vanadium-dependent haloperoxidase"/>
    <property type="match status" value="1"/>
</dbReference>
<dbReference type="PANTHER" id="PTHR14969:SF13">
    <property type="entry name" value="AT30094P"/>
    <property type="match status" value="1"/>
</dbReference>
<dbReference type="Proteomes" id="UP000190065">
    <property type="component" value="Unassembled WGS sequence"/>
</dbReference>
<keyword evidence="1" id="KW-0812">Transmembrane</keyword>
<name>A0A1T4PFF3_9BACT</name>
<gene>
    <name evidence="3" type="ORF">SAMN02745202_01428</name>
</gene>
<reference evidence="3 4" key="1">
    <citation type="submission" date="2017-02" db="EMBL/GenBank/DDBJ databases">
        <authorList>
            <person name="Peterson S.W."/>
        </authorList>
    </citation>
    <scope>NUCLEOTIDE SEQUENCE [LARGE SCALE GENOMIC DNA]</scope>
    <source>
        <strain evidence="3 4">ATCC 43324</strain>
    </source>
</reference>
<keyword evidence="1" id="KW-0472">Membrane</keyword>
<dbReference type="eggNOG" id="COG0671">
    <property type="taxonomic scope" value="Bacteria"/>
</dbReference>
<dbReference type="PANTHER" id="PTHR14969">
    <property type="entry name" value="SPHINGOSINE-1-PHOSPHATE PHOSPHOHYDROLASE"/>
    <property type="match status" value="1"/>
</dbReference>
<evidence type="ECO:0000313" key="3">
    <source>
        <dbReference type="EMBL" id="SJZ90303.1"/>
    </source>
</evidence>
<dbReference type="InterPro" id="IPR000326">
    <property type="entry name" value="PAP2/HPO"/>
</dbReference>
<accession>A0A1T4PFF3</accession>
<organism evidence="3 4">
    <name type="scientific">Segatella oulorum</name>
    <dbReference type="NCBI Taxonomy" id="28136"/>
    <lineage>
        <taxon>Bacteria</taxon>
        <taxon>Pseudomonadati</taxon>
        <taxon>Bacteroidota</taxon>
        <taxon>Bacteroidia</taxon>
        <taxon>Bacteroidales</taxon>
        <taxon>Prevotellaceae</taxon>
        <taxon>Segatella</taxon>
    </lineage>
</organism>
<dbReference type="Pfam" id="PF01569">
    <property type="entry name" value="PAP2"/>
    <property type="match status" value="1"/>
</dbReference>
<feature type="transmembrane region" description="Helical" evidence="1">
    <location>
        <begin position="24"/>
        <end position="48"/>
    </location>
</feature>
<proteinExistence type="predicted"/>
<dbReference type="STRING" id="28136.SAMN02745202_01428"/>
<feature type="transmembrane region" description="Helical" evidence="1">
    <location>
        <begin position="164"/>
        <end position="185"/>
    </location>
</feature>
<feature type="domain" description="Phosphatidic acid phosphatase type 2/haloperoxidase" evidence="2">
    <location>
        <begin position="60"/>
        <end position="179"/>
    </location>
</feature>
<dbReference type="EMBL" id="FUXK01000014">
    <property type="protein sequence ID" value="SJZ90303.1"/>
    <property type="molecule type" value="Genomic_DNA"/>
</dbReference>
<keyword evidence="1" id="KW-1133">Transmembrane helix</keyword>
<dbReference type="AlphaFoldDB" id="A0A1T4PFF3"/>
<evidence type="ECO:0000259" key="2">
    <source>
        <dbReference type="SMART" id="SM00014"/>
    </source>
</evidence>
<evidence type="ECO:0000313" key="4">
    <source>
        <dbReference type="Proteomes" id="UP000190065"/>
    </source>
</evidence>
<dbReference type="RefSeq" id="WP_200806369.1">
    <property type="nucleotide sequence ID" value="NZ_FUXK01000014.1"/>
</dbReference>
<dbReference type="SMART" id="SM00014">
    <property type="entry name" value="acidPPc"/>
    <property type="match status" value="1"/>
</dbReference>
<sequence length="233" mass="26328">MWDLTTLFTLDRQLLLAINSCDNLMLTGIMSAFTTAWTWVPLYLCLFYMVIKNHETMQQIVLVVFGCLLAVGLSGGIDNLVVKPWVARLRPCNDDTIKYMVNTVVWISKNDYSFFSAHAANTCAIATFFAFLVRSPRLTVGLFLWALMNGFTRIYLGMHYPSDVVVGTAWGILSGYLAYSLYHFIYRRTNPSQRYVSTQYTSAGYNCQDVDRVLSVLVLSALADVIVSLVIDF</sequence>
<protein>
    <submittedName>
        <fullName evidence="3">Undecaprenyl-diphosphatase</fullName>
    </submittedName>
</protein>
<feature type="transmembrane region" description="Helical" evidence="1">
    <location>
        <begin position="140"/>
        <end position="158"/>
    </location>
</feature>
<evidence type="ECO:0000256" key="1">
    <source>
        <dbReference type="SAM" id="Phobius"/>
    </source>
</evidence>